<keyword evidence="4" id="KW-1185">Reference proteome</keyword>
<evidence type="ECO:0000313" key="3">
    <source>
        <dbReference type="EMBL" id="MDA5111131.1"/>
    </source>
</evidence>
<sequence>LRLPLRGTEGGILTEGNFTHKYGLDQQNLDAYGELVSTKEQLESKLKETEQIETELESQKQESKRLYQEIVQHQKKLREERAKIIQQWNKSNDNIRLYLDEMGDIVQGETSFRELIRRPGKEFAKDLCDRDKDDNPQGGFFNDLLSKTSEDRWVFREKFIKQIVKGEGDSISFSKPFIKHIQNISVNTPEDIDRLCTWFPEDKIVLKLIKNGREEDIETGSAGQRTAAMLSLLLLLDDSPLIIDQPEDDLDTKRITDLVVAGLRKFKTKQQVIVVTHNPNIPVNGGAENIIQMNYARGLIRTLTYGALQKNEVREAVCEVMEGGRTALNNRYFRISKALQ</sequence>
<dbReference type="RefSeq" id="WP_271141144.1">
    <property type="nucleotide sequence ID" value="NZ_JAPYYP010000090.1"/>
</dbReference>
<dbReference type="SUPFAM" id="SSF52540">
    <property type="entry name" value="P-loop containing nucleoside triphosphate hydrolases"/>
    <property type="match status" value="1"/>
</dbReference>
<dbReference type="InterPro" id="IPR003959">
    <property type="entry name" value="ATPase_AAA_core"/>
</dbReference>
<feature type="non-terminal residue" evidence="3">
    <location>
        <position position="1"/>
    </location>
</feature>
<name>A0A9X3TUY5_9BACL</name>
<dbReference type="AlphaFoldDB" id="A0A9X3TUY5"/>
<evidence type="ECO:0000313" key="4">
    <source>
        <dbReference type="Proteomes" id="UP001151071"/>
    </source>
</evidence>
<organism evidence="3 4">
    <name type="scientific">Brevibacillus thermoruber</name>
    <dbReference type="NCBI Taxonomy" id="33942"/>
    <lineage>
        <taxon>Bacteria</taxon>
        <taxon>Bacillati</taxon>
        <taxon>Bacillota</taxon>
        <taxon>Bacilli</taxon>
        <taxon>Bacillales</taxon>
        <taxon>Paenibacillaceae</taxon>
        <taxon>Brevibacillus</taxon>
    </lineage>
</organism>
<reference evidence="3" key="1">
    <citation type="submission" date="2022-12" db="EMBL/GenBank/DDBJ databases">
        <title>Draft genome sequence of the thermophilic strain Brevibacillus thermoruber HT42, isolated from Los Humeros, Puebla, Mexico, with biotechnological potential.</title>
        <authorList>
            <person name="Lara Sanchez J."/>
            <person name="Solis Palacios R."/>
            <person name="Bustos Baena A.S."/>
            <person name="Ruz Baez A.E."/>
            <person name="Espinosa Luna G."/>
            <person name="Oliart Ros R.M."/>
        </authorList>
    </citation>
    <scope>NUCLEOTIDE SEQUENCE</scope>
    <source>
        <strain evidence="3">HT42</strain>
    </source>
</reference>
<evidence type="ECO:0000259" key="2">
    <source>
        <dbReference type="Pfam" id="PF13304"/>
    </source>
</evidence>
<accession>A0A9X3TUY5</accession>
<dbReference type="InterPro" id="IPR027417">
    <property type="entry name" value="P-loop_NTPase"/>
</dbReference>
<dbReference type="EMBL" id="JAPYYP010000090">
    <property type="protein sequence ID" value="MDA5111131.1"/>
    <property type="molecule type" value="Genomic_DNA"/>
</dbReference>
<gene>
    <name evidence="3" type="ORF">O3V59_22650</name>
</gene>
<feature type="domain" description="ATPase AAA-type core" evidence="2">
    <location>
        <begin position="89"/>
        <end position="281"/>
    </location>
</feature>
<proteinExistence type="predicted"/>
<keyword evidence="1" id="KW-0175">Coiled coil</keyword>
<feature type="coiled-coil region" evidence="1">
    <location>
        <begin position="32"/>
        <end position="83"/>
    </location>
</feature>
<protein>
    <submittedName>
        <fullName evidence="3">AAA family ATPase</fullName>
    </submittedName>
</protein>
<evidence type="ECO:0000256" key="1">
    <source>
        <dbReference type="SAM" id="Coils"/>
    </source>
</evidence>
<dbReference type="Gene3D" id="3.40.50.300">
    <property type="entry name" value="P-loop containing nucleotide triphosphate hydrolases"/>
    <property type="match status" value="1"/>
</dbReference>
<dbReference type="Proteomes" id="UP001151071">
    <property type="component" value="Unassembled WGS sequence"/>
</dbReference>
<comment type="caution">
    <text evidence="3">The sequence shown here is derived from an EMBL/GenBank/DDBJ whole genome shotgun (WGS) entry which is preliminary data.</text>
</comment>
<dbReference type="Pfam" id="PF13304">
    <property type="entry name" value="AAA_21"/>
    <property type="match status" value="1"/>
</dbReference>
<dbReference type="GO" id="GO:0005524">
    <property type="term" value="F:ATP binding"/>
    <property type="evidence" value="ECO:0007669"/>
    <property type="project" value="InterPro"/>
</dbReference>
<dbReference type="GO" id="GO:0016887">
    <property type="term" value="F:ATP hydrolysis activity"/>
    <property type="evidence" value="ECO:0007669"/>
    <property type="project" value="InterPro"/>
</dbReference>